<accession>A0AAT9JCW4</accession>
<proteinExistence type="predicted"/>
<sequence>MYVEHDGQARFNIMGISPDSVGSLIEAICMHINEYRRQGIPPDPELVRMKIEVERESQFKKVKVFPRSGAASVVSHLRILEPAILGLDDRISIAAFDRNYVSVWLPIDRAADLIKKIQSLLDTHV</sequence>
<dbReference type="EMBL" id="BK068103">
    <property type="protein sequence ID" value="DBA55687.1"/>
    <property type="molecule type" value="Genomic_DNA"/>
</dbReference>
<reference evidence="1" key="1">
    <citation type="journal article" date="2023" name="Microbiome">
        <title>Phages are unrecognized players in the ecology of the oral pathogen Porphyromonas gingivalis.</title>
        <authorList>
            <person name="Matrishin C.B."/>
            <person name="Haase E.M."/>
            <person name="Dewhirst F.E."/>
            <person name="Mark Welch J.L."/>
            <person name="Miranda-Sanchez F."/>
            <person name="Chen T."/>
            <person name="MacFarland D.C."/>
            <person name="Kauffman K.M."/>
        </authorList>
    </citation>
    <scope>NUCLEOTIDE SEQUENCE</scope>
</reference>
<evidence type="ECO:0008006" key="2">
    <source>
        <dbReference type="Google" id="ProtNLM"/>
    </source>
</evidence>
<evidence type="ECO:0000313" key="1">
    <source>
        <dbReference type="EMBL" id="DBA55687.1"/>
    </source>
</evidence>
<name>A0AAT9JCW4_9CAUD</name>
<protein>
    <recommendedName>
        <fullName evidence="2">ACT domain-containing protein</fullName>
    </recommendedName>
</protein>
<reference evidence="1" key="2">
    <citation type="submission" date="2024-05" db="EMBL/GenBank/DDBJ databases">
        <authorList>
            <person name="Matrishin C.B."/>
            <person name="Kauffman K.M."/>
        </authorList>
    </citation>
    <scope>NUCLEOTIDE SEQUENCE</scope>
</reference>
<organism evidence="1">
    <name type="scientific">Porphyromonas phage phage022a_WW2931</name>
    <dbReference type="NCBI Taxonomy" id="3154112"/>
    <lineage>
        <taxon>Viruses</taxon>
        <taxon>Duplodnaviria</taxon>
        <taxon>Heunggongvirae</taxon>
        <taxon>Uroviricota</taxon>
        <taxon>Caudoviricetes</taxon>
        <taxon>Nixviridae</taxon>
        <taxon>Schifferlevirus</taxon>
        <taxon>Schifferlevirus pging00O</taxon>
    </lineage>
</organism>